<evidence type="ECO:0000313" key="3">
    <source>
        <dbReference type="EMBL" id="KCV81649.1"/>
    </source>
</evidence>
<dbReference type="AlphaFoldDB" id="A0A058ZJ47"/>
<dbReference type="EMBL" id="AQQY01000007">
    <property type="protein sequence ID" value="KCV81649.1"/>
    <property type="molecule type" value="Genomic_DNA"/>
</dbReference>
<feature type="signal peptide" evidence="1">
    <location>
        <begin position="1"/>
        <end position="19"/>
    </location>
</feature>
<dbReference type="eggNOG" id="ENOG50332ED">
    <property type="taxonomic scope" value="Bacteria"/>
</dbReference>
<dbReference type="InterPro" id="IPR045467">
    <property type="entry name" value="DUF6497"/>
</dbReference>
<reference evidence="3 4" key="1">
    <citation type="submission" date="2013-04" db="EMBL/GenBank/DDBJ databases">
        <title>Shimia sp. 22II-S11-Z10 Genome Sequencing.</title>
        <authorList>
            <person name="Lai Q."/>
            <person name="Li G."/>
            <person name="Shao Z."/>
        </authorList>
    </citation>
    <scope>NUCLEOTIDE SEQUENCE [LARGE SCALE GENOMIC DNA]</scope>
    <source>
        <strain evidence="4">22II-S11-Z10</strain>
    </source>
</reference>
<protein>
    <recommendedName>
        <fullName evidence="2">HTH Mu-type domain-containing protein</fullName>
    </recommendedName>
</protein>
<gene>
    <name evidence="3" type="ORF">ATO10_12072</name>
</gene>
<dbReference type="Pfam" id="PF20107">
    <property type="entry name" value="DUF6497"/>
    <property type="match status" value="1"/>
</dbReference>
<sequence length="126" mass="13501">MKRAVAYLALMALPAAAQAAIEVPSGRALSHHDVIMDAPGASGVTARYRFIAPGLLPEDVAALGDDIQYLCDQFVLPRLQGSDQQVAHIVISVSDRVLPFGEAAPHATQVFEAFRVEDGLCIWEGF</sequence>
<organism evidence="3 4">
    <name type="scientific">Actibacterium atlanticum</name>
    <dbReference type="NCBI Taxonomy" id="1461693"/>
    <lineage>
        <taxon>Bacteria</taxon>
        <taxon>Pseudomonadati</taxon>
        <taxon>Pseudomonadota</taxon>
        <taxon>Alphaproteobacteria</taxon>
        <taxon>Rhodobacterales</taxon>
        <taxon>Roseobacteraceae</taxon>
        <taxon>Actibacterium</taxon>
    </lineage>
</organism>
<evidence type="ECO:0000259" key="2">
    <source>
        <dbReference type="PROSITE" id="PS51702"/>
    </source>
</evidence>
<dbReference type="GO" id="GO:0003677">
    <property type="term" value="F:DNA binding"/>
    <property type="evidence" value="ECO:0007669"/>
    <property type="project" value="InterPro"/>
</dbReference>
<accession>A0A058ZJ47</accession>
<dbReference type="Proteomes" id="UP000024836">
    <property type="component" value="Unassembled WGS sequence"/>
</dbReference>
<comment type="caution">
    <text evidence="3">The sequence shown here is derived from an EMBL/GenBank/DDBJ whole genome shotgun (WGS) entry which is preliminary data.</text>
</comment>
<dbReference type="STRING" id="1461693.ATO10_12072"/>
<evidence type="ECO:0000256" key="1">
    <source>
        <dbReference type="SAM" id="SignalP"/>
    </source>
</evidence>
<dbReference type="InterPro" id="IPR003314">
    <property type="entry name" value="Mu-type_HTH"/>
</dbReference>
<keyword evidence="4" id="KW-1185">Reference proteome</keyword>
<evidence type="ECO:0000313" key="4">
    <source>
        <dbReference type="Proteomes" id="UP000024836"/>
    </source>
</evidence>
<feature type="domain" description="HTH Mu-type" evidence="2">
    <location>
        <begin position="1"/>
        <end position="29"/>
    </location>
</feature>
<keyword evidence="1" id="KW-0732">Signal</keyword>
<dbReference type="OrthoDB" id="7862028at2"/>
<feature type="chain" id="PRO_5001566526" description="HTH Mu-type domain-containing protein" evidence="1">
    <location>
        <begin position="20"/>
        <end position="126"/>
    </location>
</feature>
<name>A0A058ZJ47_9RHOB</name>
<dbReference type="RefSeq" id="WP_051598125.1">
    <property type="nucleotide sequence ID" value="NZ_AQQY01000007.1"/>
</dbReference>
<proteinExistence type="predicted"/>
<dbReference type="PROSITE" id="PS51702">
    <property type="entry name" value="HTH_MU"/>
    <property type="match status" value="1"/>
</dbReference>